<feature type="region of interest" description="Disordered" evidence="1">
    <location>
        <begin position="115"/>
        <end position="170"/>
    </location>
</feature>
<gene>
    <name evidence="4" type="ORF">ACHHYP_12279</name>
</gene>
<evidence type="ECO:0000313" key="4">
    <source>
        <dbReference type="EMBL" id="OQR85100.1"/>
    </source>
</evidence>
<feature type="chain" id="PRO_5002037044" evidence="2">
    <location>
        <begin position="18"/>
        <end position="258"/>
    </location>
</feature>
<proteinExistence type="predicted"/>
<evidence type="ECO:0000313" key="5">
    <source>
        <dbReference type="Proteomes" id="UP000243579"/>
    </source>
</evidence>
<keyword evidence="5" id="KW-1185">Reference proteome</keyword>
<protein>
    <submittedName>
        <fullName evidence="3">Secreted protein</fullName>
    </submittedName>
</protein>
<dbReference type="AlphaFoldDB" id="A0A0A7CN38"/>
<evidence type="ECO:0000313" key="3">
    <source>
        <dbReference type="EMBL" id="AIG56317.1"/>
    </source>
</evidence>
<dbReference type="EMBL" id="KM038856">
    <property type="protein sequence ID" value="AIG56317.1"/>
    <property type="molecule type" value="Genomic_DNA"/>
</dbReference>
<keyword evidence="2" id="KW-0732">Signal</keyword>
<evidence type="ECO:0000256" key="2">
    <source>
        <dbReference type="SAM" id="SignalP"/>
    </source>
</evidence>
<accession>A0A0A7CN38</accession>
<dbReference type="OrthoDB" id="78522at2759"/>
<sequence>MKSPCLLLATAMAVASAQWTDCSAPAQVAISTAVSSCAASAGITAQYVGLALFQSLQDPASATNQAYCKGQLAGCAALTAVSKESSSNCSYNTYKGAWVNVYTVVPKLCGTTTTAPTTTTTAPTTTTTAPTTTTTAPTTTTTAPTTTTTAPITTTKVPTPTGNSTSNSTTPVITIPPSAKCINVSVVGDATYCVQGPICSGDGILPAGVKCPVKGDVASADCHAHLGSFVSGTTCVLPVSASCQKIPTGAWGCVRTSQ</sequence>
<organism evidence="3">
    <name type="scientific">Achlya hypogyna</name>
    <name type="common">Oomycete</name>
    <name type="synonym">Protoachlya hypogyna</name>
    <dbReference type="NCBI Taxonomy" id="1202772"/>
    <lineage>
        <taxon>Eukaryota</taxon>
        <taxon>Sar</taxon>
        <taxon>Stramenopiles</taxon>
        <taxon>Oomycota</taxon>
        <taxon>Saprolegniomycetes</taxon>
        <taxon>Saprolegniales</taxon>
        <taxon>Achlyaceae</taxon>
        <taxon>Achlya</taxon>
    </lineage>
</organism>
<evidence type="ECO:0000256" key="1">
    <source>
        <dbReference type="SAM" id="MobiDB-lite"/>
    </source>
</evidence>
<reference evidence="3 5" key="1">
    <citation type="journal article" date="2014" name="Genome Biol. Evol.">
        <title>The secreted proteins of Achlya hypogyna and Thraustotheca clavata identify the ancestral oomycete secretome and reveal gene acquisitions by horizontal gene transfer.</title>
        <authorList>
            <person name="Misner I."/>
            <person name="Blouin N."/>
            <person name="Leonard G."/>
            <person name="Richards T.A."/>
            <person name="Lane C.E."/>
        </authorList>
    </citation>
    <scope>NUCLEOTIDE SEQUENCE</scope>
    <source>
        <strain evidence="3 5">ATCC 48635</strain>
    </source>
</reference>
<dbReference type="EMBL" id="JNBR01001818">
    <property type="protein sequence ID" value="OQR85100.1"/>
    <property type="molecule type" value="Genomic_DNA"/>
</dbReference>
<name>A0A0A7CN38_ACHHY</name>
<feature type="signal peptide" evidence="2">
    <location>
        <begin position="1"/>
        <end position="17"/>
    </location>
</feature>
<dbReference type="Proteomes" id="UP000243579">
    <property type="component" value="Unassembled WGS sequence"/>
</dbReference>